<dbReference type="InterPro" id="IPR011542">
    <property type="entry name" value="SUF_FeS_clus_asmbl_SufD"/>
</dbReference>
<proteinExistence type="inferred from homology"/>
<dbReference type="InterPro" id="IPR045595">
    <property type="entry name" value="SufBD_N"/>
</dbReference>
<organism evidence="4 5">
    <name type="scientific">Paenibacillus albilobatus</name>
    <dbReference type="NCBI Taxonomy" id="2716884"/>
    <lineage>
        <taxon>Bacteria</taxon>
        <taxon>Bacillati</taxon>
        <taxon>Bacillota</taxon>
        <taxon>Bacilli</taxon>
        <taxon>Bacillales</taxon>
        <taxon>Paenibacillaceae</taxon>
        <taxon>Paenibacillus</taxon>
    </lineage>
</organism>
<dbReference type="SUPFAM" id="SSF101960">
    <property type="entry name" value="Stabilizer of iron transporter SufD"/>
    <property type="match status" value="1"/>
</dbReference>
<dbReference type="Pfam" id="PF01458">
    <property type="entry name" value="SUFBD_core"/>
    <property type="match status" value="1"/>
</dbReference>
<accession>A0A919XHE5</accession>
<dbReference type="RefSeq" id="WP_160043210.1">
    <property type="nucleotide sequence ID" value="NZ_BORQ01000003.1"/>
</dbReference>
<feature type="domain" description="SUF system FeS cluster assembly SufBD N-terminal" evidence="3">
    <location>
        <begin position="105"/>
        <end position="167"/>
    </location>
</feature>
<dbReference type="InterPro" id="IPR037284">
    <property type="entry name" value="SUF_FeS_clus_asmbl_SufBD_sf"/>
</dbReference>
<dbReference type="GO" id="GO:0016226">
    <property type="term" value="P:iron-sulfur cluster assembly"/>
    <property type="evidence" value="ECO:0007669"/>
    <property type="project" value="InterPro"/>
</dbReference>
<comment type="caution">
    <text evidence="4">The sequence shown here is derived from an EMBL/GenBank/DDBJ whole genome shotgun (WGS) entry which is preliminary data.</text>
</comment>
<dbReference type="InterPro" id="IPR055346">
    <property type="entry name" value="Fe-S_cluster_assembly_SufBD"/>
</dbReference>
<reference evidence="4" key="1">
    <citation type="submission" date="2021-03" db="EMBL/GenBank/DDBJ databases">
        <title>Antimicrobial resistance genes in bacteria isolated from Japanese honey, and their potential for conferring macrolide and lincosamide resistance in the American foulbrood pathogen Paenibacillus larvae.</title>
        <authorList>
            <person name="Okamoto M."/>
            <person name="Kumagai M."/>
            <person name="Kanamori H."/>
            <person name="Takamatsu D."/>
        </authorList>
    </citation>
    <scope>NUCLEOTIDE SEQUENCE</scope>
    <source>
        <strain evidence="4">J2TS6</strain>
    </source>
</reference>
<dbReference type="AlphaFoldDB" id="A0A919XHE5"/>
<sequence length="431" mass="47661">MNTEITMSLDKDRVLEAFRTEKEPEWVTALREQGFRLAEELPLPKLEKTKIERWNLGTFGEITRPKQRASLKDLEGAVSEWVESDNVLVQRNSGIEFQRLGEALREQGVIFTGLEQAVRKYPELVKPYLMQAVRADENRVTAIHAALWSGGAFLYVPKNVRVAEPLQALFRLDDEKACFMPHVLIVADENSSVTFVENAISEVSAKHDQFGIMEVFVKRGAEVHVASVRGLGEQVTDMTYRRAHVEADGRIRWVVGEMNAGNAMADTASILQGDGADSDAKVICVGAGEQHMNLTTRAVHIGQFSTSDMVTRAVMREDATAIINGITKIEKGASGANGQQTEKVLMLSPKARGDANPILLIDEDDVQAGHAASVGQVNPEQIFYLMSRGIARAEAERLIVYGFLAPVISEIPNDRLRERLQALAERKLGQA</sequence>
<evidence type="ECO:0000313" key="5">
    <source>
        <dbReference type="Proteomes" id="UP000679779"/>
    </source>
</evidence>
<dbReference type="Proteomes" id="UP000679779">
    <property type="component" value="Unassembled WGS sequence"/>
</dbReference>
<protein>
    <submittedName>
        <fullName evidence="4">Fe-S cluster assembly protein SufD</fullName>
    </submittedName>
</protein>
<evidence type="ECO:0000313" key="4">
    <source>
        <dbReference type="EMBL" id="GIO31418.1"/>
    </source>
</evidence>
<feature type="domain" description="SUF system FeS cluster assembly SufBD core" evidence="2">
    <location>
        <begin position="170"/>
        <end position="403"/>
    </location>
</feature>
<dbReference type="InterPro" id="IPR000825">
    <property type="entry name" value="SUF_FeS_clus_asmbl_SufBD_core"/>
</dbReference>
<gene>
    <name evidence="4" type="primary">sufB_4</name>
    <name evidence="4" type="ORF">J2TS6_25590</name>
</gene>
<dbReference type="EMBL" id="BORQ01000003">
    <property type="protein sequence ID" value="GIO31418.1"/>
    <property type="molecule type" value="Genomic_DNA"/>
</dbReference>
<name>A0A919XHE5_9BACL</name>
<comment type="similarity">
    <text evidence="1">Belongs to the iron-sulfur cluster assembly SufBD family.</text>
</comment>
<dbReference type="PANTHER" id="PTHR30508:SF1">
    <property type="entry name" value="UPF0051 PROTEIN ABCI8, CHLOROPLASTIC-RELATED"/>
    <property type="match status" value="1"/>
</dbReference>
<evidence type="ECO:0000259" key="2">
    <source>
        <dbReference type="Pfam" id="PF01458"/>
    </source>
</evidence>
<evidence type="ECO:0000256" key="1">
    <source>
        <dbReference type="ARBA" id="ARBA00043967"/>
    </source>
</evidence>
<dbReference type="NCBIfam" id="TIGR01981">
    <property type="entry name" value="sufD"/>
    <property type="match status" value="1"/>
</dbReference>
<dbReference type="PANTHER" id="PTHR30508">
    <property type="entry name" value="FES CLUSTER ASSEMBLY PROTEIN SUF"/>
    <property type="match status" value="1"/>
</dbReference>
<evidence type="ECO:0000259" key="3">
    <source>
        <dbReference type="Pfam" id="PF19295"/>
    </source>
</evidence>
<dbReference type="Pfam" id="PF19295">
    <property type="entry name" value="SufBD_N"/>
    <property type="match status" value="1"/>
</dbReference>
<keyword evidence="5" id="KW-1185">Reference proteome</keyword>